<evidence type="ECO:0000256" key="1">
    <source>
        <dbReference type="SAM" id="SignalP"/>
    </source>
</evidence>
<feature type="signal peptide" evidence="1">
    <location>
        <begin position="1"/>
        <end position="27"/>
    </location>
</feature>
<evidence type="ECO:0000313" key="2">
    <source>
        <dbReference type="EMBL" id="TDQ33777.1"/>
    </source>
</evidence>
<keyword evidence="3" id="KW-1185">Reference proteome</keyword>
<dbReference type="Proteomes" id="UP000295632">
    <property type="component" value="Unassembled WGS sequence"/>
</dbReference>
<protein>
    <submittedName>
        <fullName evidence="2">Uncharacterized protein</fullName>
    </submittedName>
</protein>
<comment type="caution">
    <text evidence="2">The sequence shown here is derived from an EMBL/GenBank/DDBJ whole genome shotgun (WGS) entry which is preliminary data.</text>
</comment>
<evidence type="ECO:0000313" key="3">
    <source>
        <dbReference type="Proteomes" id="UP000295632"/>
    </source>
</evidence>
<gene>
    <name evidence="2" type="ORF">EV213_1289</name>
</gene>
<dbReference type="PROSITE" id="PS51257">
    <property type="entry name" value="PROKAR_LIPOPROTEIN"/>
    <property type="match status" value="1"/>
</dbReference>
<proteinExistence type="predicted"/>
<sequence>MQKRLLIQTKLLSGLLLVMTPFLTSCIASTEKIEEKKIIHSMVVVIEKQFDDDDFFIKAYDPYSEQEDIMRMKVENEKIYNLIALDFEYSGSYTIFTDESVRLNELKVPNLGN</sequence>
<feature type="chain" id="PRO_5039324526" evidence="1">
    <location>
        <begin position="28"/>
        <end position="113"/>
    </location>
</feature>
<reference evidence="2 3" key="1">
    <citation type="submission" date="2019-03" db="EMBL/GenBank/DDBJ databases">
        <title>Genomic Encyclopedia of Type Strains, Phase IV (KMG-IV): sequencing the most valuable type-strain genomes for metagenomic binning, comparative biology and taxonomic classification.</title>
        <authorList>
            <person name="Goeker M."/>
        </authorList>
    </citation>
    <scope>NUCLEOTIDE SEQUENCE [LARGE SCALE GENOMIC DNA]</scope>
    <source>
        <strain evidence="2 3">DSM 28697</strain>
    </source>
</reference>
<accession>A0A4R6TTH7</accession>
<dbReference type="EMBL" id="SNYJ01000028">
    <property type="protein sequence ID" value="TDQ33777.1"/>
    <property type="molecule type" value="Genomic_DNA"/>
</dbReference>
<name>A0A4R6TTH7_9BACI</name>
<organism evidence="2 3">
    <name type="scientific">Aureibacillus halotolerans</name>
    <dbReference type="NCBI Taxonomy" id="1508390"/>
    <lineage>
        <taxon>Bacteria</taxon>
        <taxon>Bacillati</taxon>
        <taxon>Bacillota</taxon>
        <taxon>Bacilli</taxon>
        <taxon>Bacillales</taxon>
        <taxon>Bacillaceae</taxon>
        <taxon>Aureibacillus</taxon>
    </lineage>
</organism>
<keyword evidence="1" id="KW-0732">Signal</keyword>
<dbReference type="AlphaFoldDB" id="A0A4R6TTH7"/>